<proteinExistence type="inferred from homology"/>
<dbReference type="OrthoDB" id="9809185at2"/>
<evidence type="ECO:0000259" key="7">
    <source>
        <dbReference type="SMART" id="SM00829"/>
    </source>
</evidence>
<comment type="similarity">
    <text evidence="2 6">Belongs to the zinc-containing alcohol dehydrogenase family.</text>
</comment>
<dbReference type="InterPro" id="IPR013149">
    <property type="entry name" value="ADH-like_C"/>
</dbReference>
<dbReference type="InterPro" id="IPR002328">
    <property type="entry name" value="ADH_Zn_CS"/>
</dbReference>
<evidence type="ECO:0000256" key="1">
    <source>
        <dbReference type="ARBA" id="ARBA00001947"/>
    </source>
</evidence>
<evidence type="ECO:0000256" key="3">
    <source>
        <dbReference type="ARBA" id="ARBA00022723"/>
    </source>
</evidence>
<accession>A0A1H5Z413</accession>
<feature type="domain" description="Enoyl reductase (ER)" evidence="7">
    <location>
        <begin position="7"/>
        <end position="341"/>
    </location>
</feature>
<reference evidence="8 9" key="1">
    <citation type="submission" date="2016-10" db="EMBL/GenBank/DDBJ databases">
        <authorList>
            <person name="de Groot N.N."/>
        </authorList>
    </citation>
    <scope>NUCLEOTIDE SEQUENCE [LARGE SCALE GENOMIC DNA]</scope>
    <source>
        <strain evidence="8 9">DSM 26656</strain>
    </source>
</reference>
<dbReference type="SUPFAM" id="SSF50129">
    <property type="entry name" value="GroES-like"/>
    <property type="match status" value="1"/>
</dbReference>
<dbReference type="AlphaFoldDB" id="A0A1H5Z413"/>
<evidence type="ECO:0000313" key="8">
    <source>
        <dbReference type="EMBL" id="SEG31243.1"/>
    </source>
</evidence>
<evidence type="ECO:0000313" key="9">
    <source>
        <dbReference type="Proteomes" id="UP000236743"/>
    </source>
</evidence>
<dbReference type="GO" id="GO:0016616">
    <property type="term" value="F:oxidoreductase activity, acting on the CH-OH group of donors, NAD or NADP as acceptor"/>
    <property type="evidence" value="ECO:0007669"/>
    <property type="project" value="UniProtKB-ARBA"/>
</dbReference>
<keyword evidence="4 6" id="KW-0862">Zinc</keyword>
<dbReference type="EMBL" id="FNUY01000004">
    <property type="protein sequence ID" value="SEG31243.1"/>
    <property type="molecule type" value="Genomic_DNA"/>
</dbReference>
<dbReference type="RefSeq" id="WP_103872687.1">
    <property type="nucleotide sequence ID" value="NZ_FNUY01000004.1"/>
</dbReference>
<dbReference type="Gene3D" id="3.90.180.10">
    <property type="entry name" value="Medium-chain alcohol dehydrogenases, catalytic domain"/>
    <property type="match status" value="1"/>
</dbReference>
<name>A0A1H5Z413_9HYPH</name>
<evidence type="ECO:0000256" key="4">
    <source>
        <dbReference type="ARBA" id="ARBA00022833"/>
    </source>
</evidence>
<dbReference type="Pfam" id="PF08240">
    <property type="entry name" value="ADH_N"/>
    <property type="match status" value="1"/>
</dbReference>
<dbReference type="SUPFAM" id="SSF51735">
    <property type="entry name" value="NAD(P)-binding Rossmann-fold domains"/>
    <property type="match status" value="1"/>
</dbReference>
<dbReference type="CDD" id="cd08232">
    <property type="entry name" value="idonate-5-DH"/>
    <property type="match status" value="1"/>
</dbReference>
<comment type="cofactor">
    <cofactor evidence="1 6">
        <name>Zn(2+)</name>
        <dbReference type="ChEBI" id="CHEBI:29105"/>
    </cofactor>
</comment>
<dbReference type="SMART" id="SM00829">
    <property type="entry name" value="PKS_ER"/>
    <property type="match status" value="1"/>
</dbReference>
<protein>
    <submittedName>
        <fullName evidence="8">L-idonate 5-dehydrogenase</fullName>
    </submittedName>
</protein>
<dbReference type="GO" id="GO:0008270">
    <property type="term" value="F:zinc ion binding"/>
    <property type="evidence" value="ECO:0007669"/>
    <property type="project" value="InterPro"/>
</dbReference>
<dbReference type="InterPro" id="IPR011032">
    <property type="entry name" value="GroES-like_sf"/>
</dbReference>
<dbReference type="Pfam" id="PF00107">
    <property type="entry name" value="ADH_zinc_N"/>
    <property type="match status" value="1"/>
</dbReference>
<keyword evidence="3 6" id="KW-0479">Metal-binding</keyword>
<evidence type="ECO:0000256" key="6">
    <source>
        <dbReference type="RuleBase" id="RU361277"/>
    </source>
</evidence>
<keyword evidence="5" id="KW-0560">Oxidoreductase</keyword>
<dbReference type="InterPro" id="IPR020843">
    <property type="entry name" value="ER"/>
</dbReference>
<sequence>MKGVILHAPHDLRIEDIAVVAPQRYQVRIRIAAGGICGSDLHYYHQGGFGTVRIKQPMALGHEIAGVVEEIGEGVSHLAPGMRVAVNPSQPCNACRYCHEGMRHQCLNMQFIGSAMRFPHAQGGFRQSLTVNAYQAVPVGDSVSMGEAAMAEPFAVCLHAAKQAGSLIGKRVLVTGCGPIGALCVVVARLGGAKEIVVTDVATAPLALARELGATSTINVASDPDALAGYGVDKGSFDVLFEASGNGRALAGALDAMRPGGVIVQVGLGGDMSLPMNLIVAKELRLHGTFRFDAEFQLAVDLMSAGLVDLKPLVSATLPFDRAVEAFELAGDRSRAMKVQLAF</sequence>
<evidence type="ECO:0000256" key="5">
    <source>
        <dbReference type="ARBA" id="ARBA00023002"/>
    </source>
</evidence>
<dbReference type="PROSITE" id="PS00059">
    <property type="entry name" value="ADH_ZINC"/>
    <property type="match status" value="1"/>
</dbReference>
<dbReference type="Gene3D" id="3.40.50.720">
    <property type="entry name" value="NAD(P)-binding Rossmann-like Domain"/>
    <property type="match status" value="1"/>
</dbReference>
<dbReference type="InterPro" id="IPR036291">
    <property type="entry name" value="NAD(P)-bd_dom_sf"/>
</dbReference>
<keyword evidence="9" id="KW-1185">Reference proteome</keyword>
<evidence type="ECO:0000256" key="2">
    <source>
        <dbReference type="ARBA" id="ARBA00008072"/>
    </source>
</evidence>
<dbReference type="Proteomes" id="UP000236743">
    <property type="component" value="Unassembled WGS sequence"/>
</dbReference>
<dbReference type="PANTHER" id="PTHR43161">
    <property type="entry name" value="SORBITOL DEHYDROGENASE"/>
    <property type="match status" value="1"/>
</dbReference>
<dbReference type="InterPro" id="IPR013154">
    <property type="entry name" value="ADH-like_N"/>
</dbReference>
<gene>
    <name evidence="8" type="ORF">SAMN04488115_104251</name>
</gene>
<organism evidence="8 9">
    <name type="scientific">Bosea lathyri</name>
    <dbReference type="NCBI Taxonomy" id="1036778"/>
    <lineage>
        <taxon>Bacteria</taxon>
        <taxon>Pseudomonadati</taxon>
        <taxon>Pseudomonadota</taxon>
        <taxon>Alphaproteobacteria</taxon>
        <taxon>Hyphomicrobiales</taxon>
        <taxon>Boseaceae</taxon>
        <taxon>Bosea</taxon>
    </lineage>
</organism>
<dbReference type="PANTHER" id="PTHR43161:SF9">
    <property type="entry name" value="SORBITOL DEHYDROGENASE"/>
    <property type="match status" value="1"/>
</dbReference>